<proteinExistence type="inferred from homology"/>
<dbReference type="PANTHER" id="PTHR23403">
    <property type="entry name" value="TREHALASE"/>
    <property type="match status" value="1"/>
</dbReference>
<comment type="catalytic activity">
    <reaction evidence="1">
        <text>alpha,alpha-trehalose + H2O = alpha-D-glucose + beta-D-glucose</text>
        <dbReference type="Rhea" id="RHEA:32675"/>
        <dbReference type="ChEBI" id="CHEBI:15377"/>
        <dbReference type="ChEBI" id="CHEBI:15903"/>
        <dbReference type="ChEBI" id="CHEBI:16551"/>
        <dbReference type="ChEBI" id="CHEBI:17925"/>
        <dbReference type="EC" id="3.2.1.28"/>
    </reaction>
</comment>
<dbReference type="Gene3D" id="1.50.10.10">
    <property type="match status" value="1"/>
</dbReference>
<dbReference type="Proteomes" id="UP001266305">
    <property type="component" value="Unassembled WGS sequence"/>
</dbReference>
<dbReference type="InterPro" id="IPR012341">
    <property type="entry name" value="6hp_glycosidase-like_sf"/>
</dbReference>
<evidence type="ECO:0000256" key="4">
    <source>
        <dbReference type="ARBA" id="ARBA00019905"/>
    </source>
</evidence>
<dbReference type="SUPFAM" id="SSF48208">
    <property type="entry name" value="Six-hairpin glycosidases"/>
    <property type="match status" value="1"/>
</dbReference>
<dbReference type="InterPro" id="IPR008928">
    <property type="entry name" value="6-hairpin_glycosidase_sf"/>
</dbReference>
<dbReference type="EC" id="3.2.1.28" evidence="3"/>
<evidence type="ECO:0000256" key="5">
    <source>
        <dbReference type="ARBA" id="ARBA00030473"/>
    </source>
</evidence>
<sequence>MNRTLRAQRLAALNTVLWDEEAGAWFDYDLENKKKNGEFYPSNLTPLWAGCFSDPGVADKALKYLEVRAQQVALTHYRQHRPLLTLGRTCRGGRSGCAPCPSLRVPLESRGGGREQL</sequence>
<protein>
    <recommendedName>
        <fullName evidence="4">Trehalase</fullName>
        <ecNumber evidence="3">3.2.1.28</ecNumber>
    </recommendedName>
    <alternativeName>
        <fullName evidence="5">Alpha,alpha-trehalase</fullName>
    </alternativeName>
    <alternativeName>
        <fullName evidence="6">Alpha,alpha-trehalose glucohydrolase</fullName>
    </alternativeName>
</protein>
<dbReference type="EMBL" id="JASSZA010000010">
    <property type="protein sequence ID" value="KAK2099566.1"/>
    <property type="molecule type" value="Genomic_DNA"/>
</dbReference>
<gene>
    <name evidence="7" type="ORF">P7K49_020914</name>
</gene>
<evidence type="ECO:0000256" key="1">
    <source>
        <dbReference type="ARBA" id="ARBA00001576"/>
    </source>
</evidence>
<evidence type="ECO:0000256" key="6">
    <source>
        <dbReference type="ARBA" id="ARBA00031637"/>
    </source>
</evidence>
<dbReference type="PANTHER" id="PTHR23403:SF1">
    <property type="entry name" value="TREHALASE"/>
    <property type="match status" value="1"/>
</dbReference>
<name>A0ABQ9UR59_SAGOE</name>
<comment type="caution">
    <text evidence="7">The sequence shown here is derived from an EMBL/GenBank/DDBJ whole genome shotgun (WGS) entry which is preliminary data.</text>
</comment>
<dbReference type="InterPro" id="IPR001661">
    <property type="entry name" value="Glyco_hydro_37"/>
</dbReference>
<evidence type="ECO:0000313" key="7">
    <source>
        <dbReference type="EMBL" id="KAK2099566.1"/>
    </source>
</evidence>
<organism evidence="7 8">
    <name type="scientific">Saguinus oedipus</name>
    <name type="common">Cotton-top tamarin</name>
    <name type="synonym">Oedipomidas oedipus</name>
    <dbReference type="NCBI Taxonomy" id="9490"/>
    <lineage>
        <taxon>Eukaryota</taxon>
        <taxon>Metazoa</taxon>
        <taxon>Chordata</taxon>
        <taxon>Craniata</taxon>
        <taxon>Vertebrata</taxon>
        <taxon>Euteleostomi</taxon>
        <taxon>Mammalia</taxon>
        <taxon>Eutheria</taxon>
        <taxon>Euarchontoglires</taxon>
        <taxon>Primates</taxon>
        <taxon>Haplorrhini</taxon>
        <taxon>Platyrrhini</taxon>
        <taxon>Cebidae</taxon>
        <taxon>Callitrichinae</taxon>
        <taxon>Saguinus</taxon>
    </lineage>
</organism>
<evidence type="ECO:0000313" key="8">
    <source>
        <dbReference type="Proteomes" id="UP001266305"/>
    </source>
</evidence>
<keyword evidence="8" id="KW-1185">Reference proteome</keyword>
<comment type="similarity">
    <text evidence="2">Belongs to the glycosyl hydrolase 37 family.</text>
</comment>
<accession>A0ABQ9UR59</accession>
<reference evidence="7 8" key="1">
    <citation type="submission" date="2023-05" db="EMBL/GenBank/DDBJ databases">
        <title>B98-5 Cell Line De Novo Hybrid Assembly: An Optical Mapping Approach.</title>
        <authorList>
            <person name="Kananen K."/>
            <person name="Auerbach J.A."/>
            <person name="Kautto E."/>
            <person name="Blachly J.S."/>
        </authorList>
    </citation>
    <scope>NUCLEOTIDE SEQUENCE [LARGE SCALE GENOMIC DNA]</scope>
    <source>
        <strain evidence="7">B95-8</strain>
        <tissue evidence="7">Cell line</tissue>
    </source>
</reference>
<dbReference type="Pfam" id="PF01204">
    <property type="entry name" value="Trehalase"/>
    <property type="match status" value="1"/>
</dbReference>
<evidence type="ECO:0000256" key="2">
    <source>
        <dbReference type="ARBA" id="ARBA00005615"/>
    </source>
</evidence>
<evidence type="ECO:0000256" key="3">
    <source>
        <dbReference type="ARBA" id="ARBA00012757"/>
    </source>
</evidence>